<reference evidence="4" key="1">
    <citation type="journal article" date="2020" name="Stud. Mycol.">
        <title>101 Dothideomycetes genomes: a test case for predicting lifestyles and emergence of pathogens.</title>
        <authorList>
            <person name="Haridas S."/>
            <person name="Albert R."/>
            <person name="Binder M."/>
            <person name="Bloem J."/>
            <person name="Labutti K."/>
            <person name="Salamov A."/>
            <person name="Andreopoulos B."/>
            <person name="Baker S."/>
            <person name="Barry K."/>
            <person name="Bills G."/>
            <person name="Bluhm B."/>
            <person name="Cannon C."/>
            <person name="Castanera R."/>
            <person name="Culley D."/>
            <person name="Daum C."/>
            <person name="Ezra D."/>
            <person name="Gonzalez J."/>
            <person name="Henrissat B."/>
            <person name="Kuo A."/>
            <person name="Liang C."/>
            <person name="Lipzen A."/>
            <person name="Lutzoni F."/>
            <person name="Magnuson J."/>
            <person name="Mondo S."/>
            <person name="Nolan M."/>
            <person name="Ohm R."/>
            <person name="Pangilinan J."/>
            <person name="Park H.-J."/>
            <person name="Ramirez L."/>
            <person name="Alfaro M."/>
            <person name="Sun H."/>
            <person name="Tritt A."/>
            <person name="Yoshinaga Y."/>
            <person name="Zwiers L.-H."/>
            <person name="Turgeon B."/>
            <person name="Goodwin S."/>
            <person name="Spatafora J."/>
            <person name="Crous P."/>
            <person name="Grigoriev I."/>
        </authorList>
    </citation>
    <scope>NUCLEOTIDE SEQUENCE</scope>
    <source>
        <strain evidence="4">CBS 207.26</strain>
    </source>
</reference>
<dbReference type="Gene3D" id="1.10.580.10">
    <property type="entry name" value="Citrate Synthase, domain 1"/>
    <property type="match status" value="1"/>
</dbReference>
<protein>
    <recommendedName>
        <fullName evidence="3">Citrate synthase</fullName>
    </recommendedName>
</protein>
<dbReference type="OrthoDB" id="435022at2759"/>
<evidence type="ECO:0000256" key="1">
    <source>
        <dbReference type="ARBA" id="ARBA00010566"/>
    </source>
</evidence>
<dbReference type="PROSITE" id="PS00480">
    <property type="entry name" value="CITRATE_SYNTHASE"/>
    <property type="match status" value="1"/>
</dbReference>
<evidence type="ECO:0000256" key="2">
    <source>
        <dbReference type="ARBA" id="ARBA00022679"/>
    </source>
</evidence>
<dbReference type="InterPro" id="IPR036969">
    <property type="entry name" value="Citrate_synthase_sf"/>
</dbReference>
<sequence>MWLLSRSRCVFGASPLEGYDDSLSIFDNRTGRAYSIPIERNAIKATNLKQITADGSSLDPKGLPDTSGLKVVDRGFLNTACAESSITYIDGKRGTIHYHEHSLENIMRNNDYEEVIHLLNWGYLPTSEEKTQFRRALAANMKPPKVVADVIQAFPCDALTSSLILAGLSTWASVDEGTKIVHKSGCAHYVGNMLAVDAALIRTFSALATIIALSYCHKRNRPFTPANPNGSLIGNVLLMMGFTRNRKPDAQIERCLEKLWILYADHEMTNSTAASLHASSTVTDPISCLTSAIVSAYGPLHAVAIDMAYKGFEEAGSIEGVPKQISSVKAGKQRLYGYGHRIYQTADPRAKFIWAMIDEHKDLVYGNPMLQIAMEVDRVATSDDYFVSRGLKTNADLYGCFLYTAFGSETDIIVGMASLRRTGGCLAHWREAMQEKPVIWRPKQLFTGSLRRFGPEL</sequence>
<dbReference type="GO" id="GO:0005975">
    <property type="term" value="P:carbohydrate metabolic process"/>
    <property type="evidence" value="ECO:0007669"/>
    <property type="project" value="TreeGrafter"/>
</dbReference>
<dbReference type="Gene3D" id="1.10.230.10">
    <property type="entry name" value="Cytochrome P450-Terp, domain 2"/>
    <property type="match status" value="1"/>
</dbReference>
<dbReference type="Proteomes" id="UP000800200">
    <property type="component" value="Unassembled WGS sequence"/>
</dbReference>
<keyword evidence="2 3" id="KW-0808">Transferase</keyword>
<dbReference type="InterPro" id="IPR019810">
    <property type="entry name" value="Citrate_synthase_AS"/>
</dbReference>
<dbReference type="GO" id="GO:0005759">
    <property type="term" value="C:mitochondrial matrix"/>
    <property type="evidence" value="ECO:0007669"/>
    <property type="project" value="TreeGrafter"/>
</dbReference>
<evidence type="ECO:0000313" key="4">
    <source>
        <dbReference type="EMBL" id="KAF2191888.1"/>
    </source>
</evidence>
<dbReference type="AlphaFoldDB" id="A0A6A6EM93"/>
<dbReference type="InterPro" id="IPR016142">
    <property type="entry name" value="Citrate_synth-like_lrg_a-sub"/>
</dbReference>
<keyword evidence="5" id="KW-1185">Reference proteome</keyword>
<dbReference type="GO" id="GO:0006099">
    <property type="term" value="P:tricarboxylic acid cycle"/>
    <property type="evidence" value="ECO:0007669"/>
    <property type="project" value="TreeGrafter"/>
</dbReference>
<dbReference type="EMBL" id="ML994616">
    <property type="protein sequence ID" value="KAF2191888.1"/>
    <property type="molecule type" value="Genomic_DNA"/>
</dbReference>
<dbReference type="InterPro" id="IPR016143">
    <property type="entry name" value="Citrate_synth-like_sm_a-sub"/>
</dbReference>
<evidence type="ECO:0000256" key="3">
    <source>
        <dbReference type="RuleBase" id="RU000441"/>
    </source>
</evidence>
<proteinExistence type="inferred from homology"/>
<dbReference type="SUPFAM" id="SSF48256">
    <property type="entry name" value="Citrate synthase"/>
    <property type="match status" value="1"/>
</dbReference>
<evidence type="ECO:0000313" key="5">
    <source>
        <dbReference type="Proteomes" id="UP000800200"/>
    </source>
</evidence>
<dbReference type="InterPro" id="IPR002020">
    <property type="entry name" value="Citrate_synthase"/>
</dbReference>
<dbReference type="PANTHER" id="PTHR11739:SF4">
    <property type="entry name" value="CITRATE SYNTHASE, PEROXISOMAL"/>
    <property type="match status" value="1"/>
</dbReference>
<dbReference type="PANTHER" id="PTHR11739">
    <property type="entry name" value="CITRATE SYNTHASE"/>
    <property type="match status" value="1"/>
</dbReference>
<dbReference type="PRINTS" id="PR00143">
    <property type="entry name" value="CITRTSNTHASE"/>
</dbReference>
<accession>A0A6A6EM93</accession>
<name>A0A6A6EM93_9PEZI</name>
<organism evidence="4 5">
    <name type="scientific">Zopfia rhizophila CBS 207.26</name>
    <dbReference type="NCBI Taxonomy" id="1314779"/>
    <lineage>
        <taxon>Eukaryota</taxon>
        <taxon>Fungi</taxon>
        <taxon>Dikarya</taxon>
        <taxon>Ascomycota</taxon>
        <taxon>Pezizomycotina</taxon>
        <taxon>Dothideomycetes</taxon>
        <taxon>Dothideomycetes incertae sedis</taxon>
        <taxon>Zopfiaceae</taxon>
        <taxon>Zopfia</taxon>
    </lineage>
</organism>
<gene>
    <name evidence="4" type="ORF">K469DRAFT_732016</name>
</gene>
<comment type="similarity">
    <text evidence="1 3">Belongs to the citrate synthase family.</text>
</comment>
<dbReference type="Pfam" id="PF00285">
    <property type="entry name" value="Citrate_synt"/>
    <property type="match status" value="1"/>
</dbReference>
<dbReference type="GO" id="GO:0046912">
    <property type="term" value="F:acyltransferase activity, acyl groups converted into alkyl on transfer"/>
    <property type="evidence" value="ECO:0007669"/>
    <property type="project" value="InterPro"/>
</dbReference>